<gene>
    <name evidence="3" type="ORF">D1Z90_12045</name>
</gene>
<dbReference type="Proteomes" id="UP000283255">
    <property type="component" value="Unassembled WGS sequence"/>
</dbReference>
<dbReference type="RefSeq" id="WP_119911020.1">
    <property type="nucleotide sequence ID" value="NZ_QZCH01000015.1"/>
</dbReference>
<accession>A0A418YDL2</accession>
<feature type="signal peptide" evidence="2">
    <location>
        <begin position="1"/>
        <end position="21"/>
    </location>
</feature>
<feature type="region of interest" description="Disordered" evidence="1">
    <location>
        <begin position="279"/>
        <end position="302"/>
    </location>
</feature>
<name>A0A418YDL2_9GAMM</name>
<feature type="region of interest" description="Disordered" evidence="1">
    <location>
        <begin position="23"/>
        <end position="43"/>
    </location>
</feature>
<evidence type="ECO:0000313" key="4">
    <source>
        <dbReference type="Proteomes" id="UP000283255"/>
    </source>
</evidence>
<evidence type="ECO:0000256" key="2">
    <source>
        <dbReference type="SAM" id="SignalP"/>
    </source>
</evidence>
<feature type="compositionally biased region" description="Basic and acidic residues" evidence="1">
    <location>
        <begin position="283"/>
        <end position="295"/>
    </location>
</feature>
<sequence length="310" mass="33547">MTNLKPSIIALTCAFAITACGGGSSSNDSTPTETPLPTPTTAPELTEQVLNITVIDGYLNGAQVWLDLNNNSVLDAGEPNTFSSEGGIAQLVITGIENVQQFPIVAKAIGGQTIDEDTNLAVATDFLLTAPAGNYLLTPITTLIQQGIKQGLSIEEASLQVASQLQLPLEQLSLDYIALELNDVATVARTLIRLGIIPSTSAQAESEQWQNKHQTTLTKVGSLIAEVKSSPTNISFKQKTIIINQDGQPELKDDQDGDGRWDYYDENDQLYSVDNPPSVWPDQADRHPTEADACSHDTWNGNNWNELKWN</sequence>
<reference evidence="3 4" key="1">
    <citation type="submission" date="2018-09" db="EMBL/GenBank/DDBJ databases">
        <authorList>
            <person name="Wang F."/>
        </authorList>
    </citation>
    <scope>NUCLEOTIDE SEQUENCE [LARGE SCALE GENOMIC DNA]</scope>
    <source>
        <strain evidence="3 4">PLHSC7-2</strain>
    </source>
</reference>
<dbReference type="AlphaFoldDB" id="A0A418YDL2"/>
<dbReference type="EMBL" id="QZCH01000015">
    <property type="protein sequence ID" value="RJG42594.1"/>
    <property type="molecule type" value="Genomic_DNA"/>
</dbReference>
<keyword evidence="2" id="KW-0732">Signal</keyword>
<proteinExistence type="predicted"/>
<dbReference type="OrthoDB" id="5592666at2"/>
<comment type="caution">
    <text evidence="3">The sequence shown here is derived from an EMBL/GenBank/DDBJ whole genome shotgun (WGS) entry which is preliminary data.</text>
</comment>
<organism evidence="3 4">
    <name type="scientific">Motilimonas pumila</name>
    <dbReference type="NCBI Taxonomy" id="2303987"/>
    <lineage>
        <taxon>Bacteria</taxon>
        <taxon>Pseudomonadati</taxon>
        <taxon>Pseudomonadota</taxon>
        <taxon>Gammaproteobacteria</taxon>
        <taxon>Alteromonadales</taxon>
        <taxon>Alteromonadales genera incertae sedis</taxon>
        <taxon>Motilimonas</taxon>
    </lineage>
</organism>
<keyword evidence="4" id="KW-1185">Reference proteome</keyword>
<evidence type="ECO:0000256" key="1">
    <source>
        <dbReference type="SAM" id="MobiDB-lite"/>
    </source>
</evidence>
<dbReference type="PROSITE" id="PS51257">
    <property type="entry name" value="PROKAR_LIPOPROTEIN"/>
    <property type="match status" value="1"/>
</dbReference>
<protein>
    <submittedName>
        <fullName evidence="3">Uncharacterized protein</fullName>
    </submittedName>
</protein>
<reference evidence="3 4" key="2">
    <citation type="submission" date="2019-01" db="EMBL/GenBank/DDBJ databases">
        <title>Motilimonas pumilus sp. nov., isolated from the gut of sea cucumber (Apostichopus japonicus).</title>
        <authorList>
            <person name="Wang F.-Q."/>
            <person name="Ren L.-H."/>
            <person name="Lin Y.-W."/>
            <person name="Sun G.-H."/>
            <person name="Du Z.-J."/>
            <person name="Zhao J.-X."/>
            <person name="Liu X.-J."/>
            <person name="Liu L.-J."/>
        </authorList>
    </citation>
    <scope>NUCLEOTIDE SEQUENCE [LARGE SCALE GENOMIC DNA]</scope>
    <source>
        <strain evidence="3 4">PLHSC7-2</strain>
    </source>
</reference>
<evidence type="ECO:0000313" key="3">
    <source>
        <dbReference type="EMBL" id="RJG42594.1"/>
    </source>
</evidence>
<dbReference type="SUPFAM" id="SSF117074">
    <property type="entry name" value="Hypothetical protein PA1324"/>
    <property type="match status" value="1"/>
</dbReference>
<feature type="chain" id="PRO_5018986687" evidence="2">
    <location>
        <begin position="22"/>
        <end position="310"/>
    </location>
</feature>